<comment type="caution">
    <text evidence="2">The sequence shown here is derived from an EMBL/GenBank/DDBJ whole genome shotgun (WGS) entry which is preliminary data.</text>
</comment>
<keyword evidence="1" id="KW-0472">Membrane</keyword>
<protein>
    <submittedName>
        <fullName evidence="2">Uncharacterized protein</fullName>
    </submittedName>
</protein>
<proteinExistence type="predicted"/>
<evidence type="ECO:0000256" key="1">
    <source>
        <dbReference type="SAM" id="Phobius"/>
    </source>
</evidence>
<dbReference type="Proteomes" id="UP000767392">
    <property type="component" value="Unassembled WGS sequence"/>
</dbReference>
<feature type="transmembrane region" description="Helical" evidence="1">
    <location>
        <begin position="73"/>
        <end position="94"/>
    </location>
</feature>
<keyword evidence="1" id="KW-1133">Transmembrane helix</keyword>
<sequence>MKNYLKKSLSAKELSNTLITLLGTITIIYFGRNVDGLIDLNIAKLLEIGLVFIILLFMGLFKDIYLNKADKKNGYIIFNFILLFIEIILLFSIIK</sequence>
<organism evidence="2 3">
    <name type="scientific">Apilactobacillus timberlakei</name>
    <dbReference type="NCBI Taxonomy" id="2008380"/>
    <lineage>
        <taxon>Bacteria</taxon>
        <taxon>Bacillati</taxon>
        <taxon>Bacillota</taxon>
        <taxon>Bacilli</taxon>
        <taxon>Lactobacillales</taxon>
        <taxon>Lactobacillaceae</taxon>
        <taxon>Apilactobacillus</taxon>
    </lineage>
</organism>
<accession>A0ABY2YTP3</accession>
<keyword evidence="1" id="KW-0812">Transmembrane</keyword>
<gene>
    <name evidence="2" type="ORF">DY048_05250</name>
</gene>
<dbReference type="RefSeq" id="WP_105988078.1">
    <property type="nucleotide sequence ID" value="NZ_QUAN01000002.1"/>
</dbReference>
<evidence type="ECO:0000313" key="2">
    <source>
        <dbReference type="EMBL" id="TPR14355.1"/>
    </source>
</evidence>
<feature type="transmembrane region" description="Helical" evidence="1">
    <location>
        <begin position="42"/>
        <end position="61"/>
    </location>
</feature>
<dbReference type="EMBL" id="QUAM01000003">
    <property type="protein sequence ID" value="TPR14355.1"/>
    <property type="molecule type" value="Genomic_DNA"/>
</dbReference>
<evidence type="ECO:0000313" key="3">
    <source>
        <dbReference type="Proteomes" id="UP000767392"/>
    </source>
</evidence>
<name>A0ABY2YTP3_9LACO</name>
<feature type="transmembrane region" description="Helical" evidence="1">
    <location>
        <begin position="12"/>
        <end position="30"/>
    </location>
</feature>
<reference evidence="2 3" key="1">
    <citation type="submission" date="2018-08" db="EMBL/GenBank/DDBJ databases">
        <title>Comparative genomics of wild bee and flower associated Lactobacillus reveals potential adaptation to the bee host.</title>
        <authorList>
            <person name="Vuong H.Q."/>
            <person name="Mcfrederick Q.S."/>
        </authorList>
    </citation>
    <scope>NUCLEOTIDE SEQUENCE [LARGE SCALE GENOMIC DNA]</scope>
    <source>
        <strain evidence="2 3">HV_04</strain>
    </source>
</reference>
<keyword evidence="3" id="KW-1185">Reference proteome</keyword>